<keyword evidence="2" id="KW-0479">Metal-binding</keyword>
<dbReference type="PRINTS" id="PR00385">
    <property type="entry name" value="P450"/>
</dbReference>
<comment type="similarity">
    <text evidence="1 2">Belongs to the cytochrome P450 family.</text>
</comment>
<dbReference type="PROSITE" id="PS00086">
    <property type="entry name" value="CYTOCHROME_P450"/>
    <property type="match status" value="1"/>
</dbReference>
<accession>A0ABW8LPF4</accession>
<dbReference type="PANTHER" id="PTHR46696">
    <property type="entry name" value="P450, PUTATIVE (EUROFUNG)-RELATED"/>
    <property type="match status" value="1"/>
</dbReference>
<gene>
    <name evidence="3" type="ORF">ACI2L5_23040</name>
</gene>
<evidence type="ECO:0000313" key="3">
    <source>
        <dbReference type="EMBL" id="MFK4267787.1"/>
    </source>
</evidence>
<dbReference type="RefSeq" id="WP_358635353.1">
    <property type="nucleotide sequence ID" value="NZ_JBFAEV010000007.1"/>
</dbReference>
<dbReference type="InterPro" id="IPR001128">
    <property type="entry name" value="Cyt_P450"/>
</dbReference>
<dbReference type="InterPro" id="IPR036396">
    <property type="entry name" value="Cyt_P450_sf"/>
</dbReference>
<dbReference type="SUPFAM" id="SSF48264">
    <property type="entry name" value="Cytochrome P450"/>
    <property type="match status" value="1"/>
</dbReference>
<keyword evidence="2" id="KW-0560">Oxidoreductase</keyword>
<dbReference type="PRINTS" id="PR00359">
    <property type="entry name" value="BP450"/>
</dbReference>
<evidence type="ECO:0000256" key="2">
    <source>
        <dbReference type="RuleBase" id="RU000461"/>
    </source>
</evidence>
<organism evidence="3 4">
    <name type="scientific">Streptomyces milbemycinicus</name>
    <dbReference type="NCBI Taxonomy" id="476552"/>
    <lineage>
        <taxon>Bacteria</taxon>
        <taxon>Bacillati</taxon>
        <taxon>Actinomycetota</taxon>
        <taxon>Actinomycetes</taxon>
        <taxon>Kitasatosporales</taxon>
        <taxon>Streptomycetaceae</taxon>
        <taxon>Streptomyces</taxon>
    </lineage>
</organism>
<dbReference type="Proteomes" id="UP001620295">
    <property type="component" value="Unassembled WGS sequence"/>
</dbReference>
<comment type="caution">
    <text evidence="3">The sequence shown here is derived from an EMBL/GenBank/DDBJ whole genome shotgun (WGS) entry which is preliminary data.</text>
</comment>
<dbReference type="Gene3D" id="1.10.630.10">
    <property type="entry name" value="Cytochrome P450"/>
    <property type="match status" value="1"/>
</dbReference>
<evidence type="ECO:0000256" key="1">
    <source>
        <dbReference type="ARBA" id="ARBA00010617"/>
    </source>
</evidence>
<dbReference type="InterPro" id="IPR002397">
    <property type="entry name" value="Cyt_P450_B"/>
</dbReference>
<reference evidence="3 4" key="1">
    <citation type="submission" date="2024-11" db="EMBL/GenBank/DDBJ databases">
        <title>The Natural Products Discovery Center: Release of the First 8490 Sequenced Strains for Exploring Actinobacteria Biosynthetic Diversity.</title>
        <authorList>
            <person name="Kalkreuter E."/>
            <person name="Kautsar S.A."/>
            <person name="Yang D."/>
            <person name="Bader C.D."/>
            <person name="Teijaro C.N."/>
            <person name="Fluegel L."/>
            <person name="Davis C.M."/>
            <person name="Simpson J.R."/>
            <person name="Lauterbach L."/>
            <person name="Steele A.D."/>
            <person name="Gui C."/>
            <person name="Meng S."/>
            <person name="Li G."/>
            <person name="Viehrig K."/>
            <person name="Ye F."/>
            <person name="Su P."/>
            <person name="Kiefer A.F."/>
            <person name="Nichols A."/>
            <person name="Cepeda A.J."/>
            <person name="Yan W."/>
            <person name="Fan B."/>
            <person name="Jiang Y."/>
            <person name="Adhikari A."/>
            <person name="Zheng C.-J."/>
            <person name="Schuster L."/>
            <person name="Cowan T.M."/>
            <person name="Smanski M.J."/>
            <person name="Chevrette M.G."/>
            <person name="De Carvalho L.P.S."/>
            <person name="Shen B."/>
        </authorList>
    </citation>
    <scope>NUCLEOTIDE SEQUENCE [LARGE SCALE GENOMIC DNA]</scope>
    <source>
        <strain evidence="3 4">NPDC020863</strain>
    </source>
</reference>
<dbReference type="CDD" id="cd20625">
    <property type="entry name" value="CYP164-like"/>
    <property type="match status" value="1"/>
</dbReference>
<keyword evidence="4" id="KW-1185">Reference proteome</keyword>
<keyword evidence="2" id="KW-0408">Iron</keyword>
<dbReference type="PANTHER" id="PTHR46696:SF4">
    <property type="entry name" value="BIOTIN BIOSYNTHESIS CYTOCHROME P450"/>
    <property type="match status" value="1"/>
</dbReference>
<keyword evidence="2" id="KW-0503">Monooxygenase</keyword>
<sequence length="437" mass="48342">MMGMGIRGARTAIKLATFRTMMAGAALSGDPAAKLLGRRQPANPFPLYEQIRKHGDVYRSRLGIFCTVSHAQCRAVLKDPRFGMPVPPSPPAWEMYQGDADTLIHPIERSLLAVNPPEHTRLRRLVAPWFTASALRTRAARVEKIVHSHLDRISDGQDFDLVRDFTAQVPTAVIGDMLGIEIENYEQFGRWGMALATTIDGVRTMGERRMVRTVLAEMTSFFTQLIEENRRAPRDNAISGLVGAEVDGRPVTDDELIGLIGLLLAAGLETTVNLISNSVRFLLEHPEQKKLFLDNPDTAPDVVEEALRYDPPAMFTVRMALEDVELDGRLIPRGGWLVQLLGGANRDPKVFTDPHRFDVTRGNIREHIAFSAGAHHCVGSGLARLEAEIALRELFARFPDMRIAGDVTMRTARSARGPKSIPISVAQAVGPDPRRRA</sequence>
<keyword evidence="2" id="KW-0349">Heme</keyword>
<dbReference type="InterPro" id="IPR017972">
    <property type="entry name" value="Cyt_P450_CS"/>
</dbReference>
<evidence type="ECO:0000313" key="4">
    <source>
        <dbReference type="Proteomes" id="UP001620295"/>
    </source>
</evidence>
<dbReference type="EMBL" id="JBJDQH010000007">
    <property type="protein sequence ID" value="MFK4267787.1"/>
    <property type="molecule type" value="Genomic_DNA"/>
</dbReference>
<dbReference type="Pfam" id="PF00067">
    <property type="entry name" value="p450"/>
    <property type="match status" value="1"/>
</dbReference>
<name>A0ABW8LPF4_9ACTN</name>
<proteinExistence type="inferred from homology"/>
<protein>
    <submittedName>
        <fullName evidence="3">Cytochrome P450</fullName>
    </submittedName>
</protein>